<dbReference type="Proteomes" id="UP000521017">
    <property type="component" value="Unassembled WGS sequence"/>
</dbReference>
<dbReference type="PROSITE" id="PS51257">
    <property type="entry name" value="PROKAR_LIPOPROTEIN"/>
    <property type="match status" value="1"/>
</dbReference>
<protein>
    <submittedName>
        <fullName evidence="2">Archaellum component FlaG (FlaF/FlaG flagellin family)</fullName>
    </submittedName>
</protein>
<dbReference type="RefSeq" id="WP_184623301.1">
    <property type="nucleotide sequence ID" value="NZ_JACHCC010000002.1"/>
</dbReference>
<reference evidence="2 3" key="1">
    <citation type="submission" date="2020-08" db="EMBL/GenBank/DDBJ databases">
        <title>Genomic Encyclopedia of Type Strains, Phase IV (KMG-V): Genome sequencing to study the core and pangenomes of soil and plant-associated prokaryotes.</title>
        <authorList>
            <person name="Whitman W."/>
        </authorList>
    </citation>
    <scope>NUCLEOTIDE SEQUENCE [LARGE SCALE GENOMIC DNA]</scope>
    <source>
        <strain evidence="2 3">M2T3</strain>
    </source>
</reference>
<comment type="caution">
    <text evidence="2">The sequence shown here is derived from an EMBL/GenBank/DDBJ whole genome shotgun (WGS) entry which is preliminary data.</text>
</comment>
<dbReference type="AlphaFoldDB" id="A0A7X0J1Q0"/>
<feature type="chain" id="PRO_5031179936" evidence="1">
    <location>
        <begin position="26"/>
        <end position="116"/>
    </location>
</feature>
<proteinExistence type="predicted"/>
<accession>A0A7X0J1Q0</accession>
<keyword evidence="2" id="KW-0966">Cell projection</keyword>
<dbReference type="EMBL" id="JACHCC010000002">
    <property type="protein sequence ID" value="MBB6498832.1"/>
    <property type="molecule type" value="Genomic_DNA"/>
</dbReference>
<keyword evidence="2" id="KW-0969">Cilium</keyword>
<feature type="signal peptide" evidence="1">
    <location>
        <begin position="1"/>
        <end position="25"/>
    </location>
</feature>
<evidence type="ECO:0000313" key="2">
    <source>
        <dbReference type="EMBL" id="MBB6498832.1"/>
    </source>
</evidence>
<keyword evidence="2" id="KW-0282">Flagellum</keyword>
<keyword evidence="1" id="KW-0732">Signal</keyword>
<evidence type="ECO:0000256" key="1">
    <source>
        <dbReference type="SAM" id="SignalP"/>
    </source>
</evidence>
<evidence type="ECO:0000313" key="3">
    <source>
        <dbReference type="Proteomes" id="UP000521017"/>
    </source>
</evidence>
<sequence>MKAFKIRSLIVIIVAVLLSSCASLATSYIGETLPATSKLDVFYAAKDIKQDYKVIGHLITSVNTNVEAAKRTTVKKAKEIGADGIIFTNVDFTGGGDPPNFITSESVKSEAIKYKN</sequence>
<name>A0A7X0J1Q0_9SPHI</name>
<gene>
    <name evidence="2" type="ORF">HDF25_000969</name>
</gene>
<organism evidence="2 3">
    <name type="scientific">Pedobacter cryoconitis</name>
    <dbReference type="NCBI Taxonomy" id="188932"/>
    <lineage>
        <taxon>Bacteria</taxon>
        <taxon>Pseudomonadati</taxon>
        <taxon>Bacteroidota</taxon>
        <taxon>Sphingobacteriia</taxon>
        <taxon>Sphingobacteriales</taxon>
        <taxon>Sphingobacteriaceae</taxon>
        <taxon>Pedobacter</taxon>
    </lineage>
</organism>